<name>B0BZJ9_ACAM1</name>
<proteinExistence type="predicted"/>
<evidence type="ECO:0000313" key="1">
    <source>
        <dbReference type="EMBL" id="ABW30744.1"/>
    </source>
</evidence>
<dbReference type="Proteomes" id="UP000000268">
    <property type="component" value="Chromosome"/>
</dbReference>
<accession>B0BZJ9</accession>
<evidence type="ECO:0000313" key="2">
    <source>
        <dbReference type="Proteomes" id="UP000000268"/>
    </source>
</evidence>
<dbReference type="STRING" id="329726.AM1_5799"/>
<dbReference type="HOGENOM" id="CLU_3178829_0_0_3"/>
<protein>
    <submittedName>
        <fullName evidence="1">Uncharacterized protein</fullName>
    </submittedName>
</protein>
<dbReference type="KEGG" id="amr:AM1_5799"/>
<sequence>MAVLLLETPNVSFKLHSGWVLNRLIQPAEQIVSSNRYYWGPPLDIL</sequence>
<reference evidence="1 2" key="1">
    <citation type="journal article" date="2008" name="Proc. Natl. Acad. Sci. U.S.A.">
        <title>Niche adaptation and genome expansion in the chlorophyll d-producing cyanobacterium Acaryochloris marina.</title>
        <authorList>
            <person name="Swingley W.D."/>
            <person name="Chen M."/>
            <person name="Cheung P.C."/>
            <person name="Conrad A.L."/>
            <person name="Dejesa L.C."/>
            <person name="Hao J."/>
            <person name="Honchak B.M."/>
            <person name="Karbach L.E."/>
            <person name="Kurdoglu A."/>
            <person name="Lahiri S."/>
            <person name="Mastrian S.D."/>
            <person name="Miyashita H."/>
            <person name="Page L."/>
            <person name="Ramakrishna P."/>
            <person name="Satoh S."/>
            <person name="Sattley W.M."/>
            <person name="Shimada Y."/>
            <person name="Taylor H.L."/>
            <person name="Tomo T."/>
            <person name="Tsuchiya T."/>
            <person name="Wang Z.T."/>
            <person name="Raymond J."/>
            <person name="Mimuro M."/>
            <person name="Blankenship R.E."/>
            <person name="Touchman J.W."/>
        </authorList>
    </citation>
    <scope>NUCLEOTIDE SEQUENCE [LARGE SCALE GENOMIC DNA]</scope>
    <source>
        <strain evidence="2">MBIC 11017</strain>
    </source>
</reference>
<dbReference type="AlphaFoldDB" id="B0BZJ9"/>
<dbReference type="EMBL" id="CP000828">
    <property type="protein sequence ID" value="ABW30744.1"/>
    <property type="molecule type" value="Genomic_DNA"/>
</dbReference>
<gene>
    <name evidence="1" type="ordered locus">AM1_5799</name>
</gene>
<organism evidence="1 2">
    <name type="scientific">Acaryochloris marina (strain MBIC 11017)</name>
    <dbReference type="NCBI Taxonomy" id="329726"/>
    <lineage>
        <taxon>Bacteria</taxon>
        <taxon>Bacillati</taxon>
        <taxon>Cyanobacteriota</taxon>
        <taxon>Cyanophyceae</taxon>
        <taxon>Acaryochloridales</taxon>
        <taxon>Acaryochloridaceae</taxon>
        <taxon>Acaryochloris</taxon>
    </lineage>
</organism>
<keyword evidence="2" id="KW-1185">Reference proteome</keyword>